<evidence type="ECO:0000256" key="9">
    <source>
        <dbReference type="ARBA" id="ARBA00047481"/>
    </source>
</evidence>
<comment type="catalytic activity">
    <reaction evidence="9">
        <text>L-histidinol phosphate + 2-oxoglutarate = 3-(imidazol-4-yl)-2-oxopropyl phosphate + L-glutamate</text>
        <dbReference type="Rhea" id="RHEA:23744"/>
        <dbReference type="ChEBI" id="CHEBI:16810"/>
        <dbReference type="ChEBI" id="CHEBI:29985"/>
        <dbReference type="ChEBI" id="CHEBI:57766"/>
        <dbReference type="ChEBI" id="CHEBI:57980"/>
        <dbReference type="EC" id="2.6.1.9"/>
    </reaction>
</comment>
<dbReference type="EMBL" id="MHNW01000015">
    <property type="protein sequence ID" value="OGZ53596.1"/>
    <property type="molecule type" value="Genomic_DNA"/>
</dbReference>
<evidence type="ECO:0000256" key="6">
    <source>
        <dbReference type="ARBA" id="ARBA00022679"/>
    </source>
</evidence>
<dbReference type="Gene3D" id="3.90.1150.10">
    <property type="entry name" value="Aspartate Aminotransferase, domain 1"/>
    <property type="match status" value="1"/>
</dbReference>
<comment type="pathway">
    <text evidence="1">Amino-acid biosynthesis; L-histidine biosynthesis; L-histidine from 5-phospho-alpha-D-ribose 1-diphosphate: step 7/9.</text>
</comment>
<evidence type="ECO:0000259" key="10">
    <source>
        <dbReference type="Pfam" id="PF00155"/>
    </source>
</evidence>
<protein>
    <recommendedName>
        <fullName evidence="3">histidinol-phosphate transaminase</fullName>
        <ecNumber evidence="3">2.6.1.9</ecNumber>
    </recommendedName>
</protein>
<keyword evidence="8" id="KW-0368">Histidine biosynthesis</keyword>
<evidence type="ECO:0000256" key="4">
    <source>
        <dbReference type="ARBA" id="ARBA00022576"/>
    </source>
</evidence>
<reference evidence="11 12" key="1">
    <citation type="journal article" date="2016" name="Nat. Commun.">
        <title>Thousands of microbial genomes shed light on interconnected biogeochemical processes in an aquifer system.</title>
        <authorList>
            <person name="Anantharaman K."/>
            <person name="Brown C.T."/>
            <person name="Hug L.A."/>
            <person name="Sharon I."/>
            <person name="Castelle C.J."/>
            <person name="Probst A.J."/>
            <person name="Thomas B.C."/>
            <person name="Singh A."/>
            <person name="Wilkins M.J."/>
            <person name="Karaoz U."/>
            <person name="Brodie E.L."/>
            <person name="Williams K.H."/>
            <person name="Hubbard S.S."/>
            <person name="Banfield J.F."/>
        </authorList>
    </citation>
    <scope>NUCLEOTIDE SEQUENCE [LARGE SCALE GENOMIC DNA]</scope>
</reference>
<dbReference type="InterPro" id="IPR050106">
    <property type="entry name" value="HistidinolP_aminotransfase"/>
</dbReference>
<evidence type="ECO:0000313" key="11">
    <source>
        <dbReference type="EMBL" id="OGZ53596.1"/>
    </source>
</evidence>
<dbReference type="STRING" id="1802126.A3B25_00640"/>
<name>A0A1G2GTT5_9BACT</name>
<dbReference type="InterPro" id="IPR004839">
    <property type="entry name" value="Aminotransferase_I/II_large"/>
</dbReference>
<evidence type="ECO:0000256" key="8">
    <source>
        <dbReference type="ARBA" id="ARBA00023102"/>
    </source>
</evidence>
<gene>
    <name evidence="11" type="ORF">A3B25_00640</name>
</gene>
<keyword evidence="7" id="KW-0663">Pyridoxal phosphate</keyword>
<dbReference type="Pfam" id="PF00155">
    <property type="entry name" value="Aminotran_1_2"/>
    <property type="match status" value="1"/>
</dbReference>
<dbReference type="PANTHER" id="PTHR43643:SF6">
    <property type="entry name" value="HISTIDINOL-PHOSPHATE AMINOTRANSFERASE"/>
    <property type="match status" value="1"/>
</dbReference>
<dbReference type="EC" id="2.6.1.9" evidence="3"/>
<organism evidence="11 12">
    <name type="scientific">Candidatus Ryanbacteria bacterium RIFCSPLOWO2_01_FULL_48_26</name>
    <dbReference type="NCBI Taxonomy" id="1802126"/>
    <lineage>
        <taxon>Bacteria</taxon>
        <taxon>Candidatus Ryaniibacteriota</taxon>
    </lineage>
</organism>
<dbReference type="AlphaFoldDB" id="A0A1G2GTT5"/>
<dbReference type="GO" id="GO:0000105">
    <property type="term" value="P:L-histidine biosynthetic process"/>
    <property type="evidence" value="ECO:0007669"/>
    <property type="project" value="UniProtKB-KW"/>
</dbReference>
<dbReference type="InterPro" id="IPR015421">
    <property type="entry name" value="PyrdxlP-dep_Trfase_major"/>
</dbReference>
<dbReference type="InterPro" id="IPR015424">
    <property type="entry name" value="PyrdxlP-dep_Trfase"/>
</dbReference>
<evidence type="ECO:0000256" key="1">
    <source>
        <dbReference type="ARBA" id="ARBA00005011"/>
    </source>
</evidence>
<evidence type="ECO:0000256" key="5">
    <source>
        <dbReference type="ARBA" id="ARBA00022605"/>
    </source>
</evidence>
<proteinExistence type="inferred from homology"/>
<comment type="similarity">
    <text evidence="2">Belongs to the class-II pyridoxal-phosphate-dependent aminotransferase family. Histidinol-phosphate aminotransferase subfamily.</text>
</comment>
<dbReference type="GO" id="GO:0004400">
    <property type="term" value="F:histidinol-phosphate transaminase activity"/>
    <property type="evidence" value="ECO:0007669"/>
    <property type="project" value="UniProtKB-EC"/>
</dbReference>
<evidence type="ECO:0000256" key="3">
    <source>
        <dbReference type="ARBA" id="ARBA00012748"/>
    </source>
</evidence>
<comment type="caution">
    <text evidence="11">The sequence shown here is derived from an EMBL/GenBank/DDBJ whole genome shotgun (WGS) entry which is preliminary data.</text>
</comment>
<dbReference type="PANTHER" id="PTHR43643">
    <property type="entry name" value="HISTIDINOL-PHOSPHATE AMINOTRANSFERASE 2"/>
    <property type="match status" value="1"/>
</dbReference>
<evidence type="ECO:0000256" key="7">
    <source>
        <dbReference type="ARBA" id="ARBA00022898"/>
    </source>
</evidence>
<dbReference type="GO" id="GO:0030170">
    <property type="term" value="F:pyridoxal phosphate binding"/>
    <property type="evidence" value="ECO:0007669"/>
    <property type="project" value="InterPro"/>
</dbReference>
<keyword evidence="4" id="KW-0032">Aminotransferase</keyword>
<dbReference type="SUPFAM" id="SSF53383">
    <property type="entry name" value="PLP-dependent transferases"/>
    <property type="match status" value="1"/>
</dbReference>
<sequence length="358" mass="40425">MIQPNKYLANIASPPPRAHSIKFLSGARSKPGVFKLDSNEAVIPPSPQVLKAIAAFLKEKNNLNWYPDPKADELRTEIARYVHTKPEQILPTNGSEQALEFLTDAYVSEGDEVVVPTPTFSPFNAWPQSRGATIVEVPYDIHSGPTASTIQKKITNKTKMIYLINPYITAYPEIDIEYIVRKNKHALVVVDEAYHEYYGKTSIGLLRRHDNIVITRTFSKTFMLAGLRLGFLVAQKKIIENVAKIIGLYNINVLTHVAGIAALRDAAYTRSYAREVRASTKLIALELPKYGFEVFSTFAGIALFKHARINPRIVQKKLEAHGVFVRYPFFKELPAYLRMNVGNLAFTKELLIKFRNTF</sequence>
<accession>A0A1G2GTT5</accession>
<dbReference type="InterPro" id="IPR015422">
    <property type="entry name" value="PyrdxlP-dep_Trfase_small"/>
</dbReference>
<feature type="domain" description="Aminotransferase class I/classII large" evidence="10">
    <location>
        <begin position="33"/>
        <end position="342"/>
    </location>
</feature>
<keyword evidence="5" id="KW-0028">Amino-acid biosynthesis</keyword>
<evidence type="ECO:0000256" key="2">
    <source>
        <dbReference type="ARBA" id="ARBA00007970"/>
    </source>
</evidence>
<dbReference type="Proteomes" id="UP000179106">
    <property type="component" value="Unassembled WGS sequence"/>
</dbReference>
<keyword evidence="6" id="KW-0808">Transferase</keyword>
<dbReference type="CDD" id="cd00609">
    <property type="entry name" value="AAT_like"/>
    <property type="match status" value="1"/>
</dbReference>
<evidence type="ECO:0000313" key="12">
    <source>
        <dbReference type="Proteomes" id="UP000179106"/>
    </source>
</evidence>
<dbReference type="Gene3D" id="3.40.640.10">
    <property type="entry name" value="Type I PLP-dependent aspartate aminotransferase-like (Major domain)"/>
    <property type="match status" value="1"/>
</dbReference>